<dbReference type="CDD" id="cd07185">
    <property type="entry name" value="OmpA_C-like"/>
    <property type="match status" value="1"/>
</dbReference>
<sequence>MTRITLLILLFLAGPLAAQELTLPSGARQLSDRVSPLDSYDLPTGPYADDSLPLRHVEGRVERITWRVQSGSSTTLQLLAPLREQVIAQGYEVLFECEARTCGGFDFRFGTEVVPTPDMYVSIQDYRFLAATRGDEVLSLLVSRNPPSGYVQMIRVTPVDAETPPPLVIEETVNASGGLLTELAQNGHVILDDLHFRTGEIALGDGSFTSLELIAGYLTDNPGTRLALVGHTDDTGALDANISVSTGRAQAVRTRLIEAHGVAADRLEARGIGYLAPLTSNATPEGRDLNRRVEAVLLVN</sequence>
<dbReference type="AlphaFoldDB" id="A0A0P1IDW3"/>
<evidence type="ECO:0000259" key="3">
    <source>
        <dbReference type="PROSITE" id="PS51123"/>
    </source>
</evidence>
<evidence type="ECO:0000256" key="1">
    <source>
        <dbReference type="PROSITE-ProRule" id="PRU00473"/>
    </source>
</evidence>
<dbReference type="Pfam" id="PF00691">
    <property type="entry name" value="OmpA"/>
    <property type="match status" value="1"/>
</dbReference>
<feature type="chain" id="PRO_5006065158" evidence="2">
    <location>
        <begin position="19"/>
        <end position="300"/>
    </location>
</feature>
<dbReference type="OrthoDB" id="9792021at2"/>
<dbReference type="InterPro" id="IPR006665">
    <property type="entry name" value="OmpA-like"/>
</dbReference>
<dbReference type="SUPFAM" id="SSF103088">
    <property type="entry name" value="OmpA-like"/>
    <property type="match status" value="1"/>
</dbReference>
<keyword evidence="2" id="KW-0732">Signal</keyword>
<dbReference type="Proteomes" id="UP000051260">
    <property type="component" value="Unassembled WGS sequence"/>
</dbReference>
<proteinExistence type="predicted"/>
<reference evidence="5" key="1">
    <citation type="submission" date="2015-09" db="EMBL/GenBank/DDBJ databases">
        <authorList>
            <person name="Rodrigo-Torres L."/>
            <person name="Arahal D.R."/>
        </authorList>
    </citation>
    <scope>NUCLEOTIDE SEQUENCE [LARGE SCALE GENOMIC DNA]</scope>
    <source>
        <strain evidence="5">CECT 5091</strain>
    </source>
</reference>
<feature type="signal peptide" evidence="2">
    <location>
        <begin position="1"/>
        <end position="18"/>
    </location>
</feature>
<protein>
    <submittedName>
        <fullName evidence="4">Outer membrane porin F</fullName>
    </submittedName>
</protein>
<name>A0A0P1IDW3_9RHOB</name>
<dbReference type="Gene3D" id="3.30.1330.60">
    <property type="entry name" value="OmpA-like domain"/>
    <property type="match status" value="1"/>
</dbReference>
<evidence type="ECO:0000313" key="4">
    <source>
        <dbReference type="EMBL" id="CUK07485.1"/>
    </source>
</evidence>
<dbReference type="PROSITE" id="PS51123">
    <property type="entry name" value="OMPA_2"/>
    <property type="match status" value="1"/>
</dbReference>
<dbReference type="InterPro" id="IPR050330">
    <property type="entry name" value="Bact_OuterMem_StrucFunc"/>
</dbReference>
<dbReference type="PANTHER" id="PTHR30329:SF21">
    <property type="entry name" value="LIPOPROTEIN YIAD-RELATED"/>
    <property type="match status" value="1"/>
</dbReference>
<accession>A0A0P1IDW3</accession>
<evidence type="ECO:0000313" key="5">
    <source>
        <dbReference type="Proteomes" id="UP000051260"/>
    </source>
</evidence>
<dbReference type="PANTHER" id="PTHR30329">
    <property type="entry name" value="STATOR ELEMENT OF FLAGELLAR MOTOR COMPLEX"/>
    <property type="match status" value="1"/>
</dbReference>
<organism evidence="4 5">
    <name type="scientific">Ruegeria denitrificans</name>
    <dbReference type="NCBI Taxonomy" id="1715692"/>
    <lineage>
        <taxon>Bacteria</taxon>
        <taxon>Pseudomonadati</taxon>
        <taxon>Pseudomonadota</taxon>
        <taxon>Alphaproteobacteria</taxon>
        <taxon>Rhodobacterales</taxon>
        <taxon>Roseobacteraceae</taxon>
        <taxon>Ruegeria</taxon>
    </lineage>
</organism>
<dbReference type="GO" id="GO:0016020">
    <property type="term" value="C:membrane"/>
    <property type="evidence" value="ECO:0007669"/>
    <property type="project" value="UniProtKB-UniRule"/>
</dbReference>
<keyword evidence="5" id="KW-1185">Reference proteome</keyword>
<dbReference type="InterPro" id="IPR036737">
    <property type="entry name" value="OmpA-like_sf"/>
</dbReference>
<dbReference type="STRING" id="1715692.RUE5091_02952"/>
<dbReference type="EMBL" id="CYUD01000009">
    <property type="protein sequence ID" value="CUK07485.1"/>
    <property type="molecule type" value="Genomic_DNA"/>
</dbReference>
<keyword evidence="1" id="KW-0472">Membrane</keyword>
<gene>
    <name evidence="4" type="primary">oprF_4</name>
    <name evidence="4" type="ORF">RUE5091_02952</name>
</gene>
<dbReference type="RefSeq" id="WP_058282636.1">
    <property type="nucleotide sequence ID" value="NZ_CYUD01000009.1"/>
</dbReference>
<evidence type="ECO:0000256" key="2">
    <source>
        <dbReference type="SAM" id="SignalP"/>
    </source>
</evidence>
<feature type="domain" description="OmpA-like" evidence="3">
    <location>
        <begin position="183"/>
        <end position="300"/>
    </location>
</feature>